<evidence type="ECO:0000313" key="3">
    <source>
        <dbReference type="WBParaSite" id="GPUH_0000840501-mRNA-1"/>
    </source>
</evidence>
<proteinExistence type="predicted"/>
<evidence type="ECO:0000313" key="2">
    <source>
        <dbReference type="Proteomes" id="UP000271098"/>
    </source>
</evidence>
<name>A0A183DI55_9BILA</name>
<gene>
    <name evidence="1" type="ORF">GPUH_LOCUS8393</name>
</gene>
<organism evidence="3">
    <name type="scientific">Gongylonema pulchrum</name>
    <dbReference type="NCBI Taxonomy" id="637853"/>
    <lineage>
        <taxon>Eukaryota</taxon>
        <taxon>Metazoa</taxon>
        <taxon>Ecdysozoa</taxon>
        <taxon>Nematoda</taxon>
        <taxon>Chromadorea</taxon>
        <taxon>Rhabditida</taxon>
        <taxon>Spirurina</taxon>
        <taxon>Spiruromorpha</taxon>
        <taxon>Spiruroidea</taxon>
        <taxon>Gongylonematidae</taxon>
        <taxon>Gongylonema</taxon>
    </lineage>
</organism>
<keyword evidence="2" id="KW-1185">Reference proteome</keyword>
<accession>A0A183DI55</accession>
<sequence length="69" mass="7753">MKTTNVRERIAVASFLNAKELRISNIRILEEAEQKEKEERKGKSSRRSSAFCCLDVMNGTHTGKSAAPE</sequence>
<dbReference type="EMBL" id="UYRT01024323">
    <property type="protein sequence ID" value="VDK62317.1"/>
    <property type="molecule type" value="Genomic_DNA"/>
</dbReference>
<dbReference type="WBParaSite" id="GPUH_0000840501-mRNA-1">
    <property type="protein sequence ID" value="GPUH_0000840501-mRNA-1"/>
    <property type="gene ID" value="GPUH_0000840501"/>
</dbReference>
<dbReference type="Proteomes" id="UP000271098">
    <property type="component" value="Unassembled WGS sequence"/>
</dbReference>
<reference evidence="1 2" key="2">
    <citation type="submission" date="2018-11" db="EMBL/GenBank/DDBJ databases">
        <authorList>
            <consortium name="Pathogen Informatics"/>
        </authorList>
    </citation>
    <scope>NUCLEOTIDE SEQUENCE [LARGE SCALE GENOMIC DNA]</scope>
</reference>
<reference evidence="3" key="1">
    <citation type="submission" date="2016-06" db="UniProtKB">
        <authorList>
            <consortium name="WormBaseParasite"/>
        </authorList>
    </citation>
    <scope>IDENTIFICATION</scope>
</reference>
<evidence type="ECO:0000313" key="1">
    <source>
        <dbReference type="EMBL" id="VDK62317.1"/>
    </source>
</evidence>
<dbReference type="AlphaFoldDB" id="A0A183DI55"/>
<protein>
    <submittedName>
        <fullName evidence="1 3">Uncharacterized protein</fullName>
    </submittedName>
</protein>